<feature type="region of interest" description="Disordered" evidence="1">
    <location>
        <begin position="794"/>
        <end position="816"/>
    </location>
</feature>
<feature type="compositionally biased region" description="Polar residues" evidence="1">
    <location>
        <begin position="926"/>
        <end position="946"/>
    </location>
</feature>
<feature type="compositionally biased region" description="Acidic residues" evidence="1">
    <location>
        <begin position="484"/>
        <end position="499"/>
    </location>
</feature>
<name>A0AAW1T7D7_9CHLO</name>
<feature type="compositionally biased region" description="Polar residues" evidence="1">
    <location>
        <begin position="1090"/>
        <end position="1099"/>
    </location>
</feature>
<dbReference type="EMBL" id="JALJOV010000320">
    <property type="protein sequence ID" value="KAK9864733.1"/>
    <property type="molecule type" value="Genomic_DNA"/>
</dbReference>
<feature type="compositionally biased region" description="Low complexity" evidence="1">
    <location>
        <begin position="512"/>
        <end position="522"/>
    </location>
</feature>
<feature type="region of interest" description="Disordered" evidence="1">
    <location>
        <begin position="875"/>
        <end position="1189"/>
    </location>
</feature>
<feature type="compositionally biased region" description="Basic and acidic residues" evidence="1">
    <location>
        <begin position="887"/>
        <end position="903"/>
    </location>
</feature>
<dbReference type="Proteomes" id="UP001485043">
    <property type="component" value="Unassembled WGS sequence"/>
</dbReference>
<sequence length="1189" mass="124243">MRHHIHEYHRKNNPEMGAQQSSVSRSMDGSQGQSASQITLQHAPPGRATPPSQPMSTPVRRSSPGTSMRQSPSNNPAGSMEAIAQAGRHFCGFKDSQGFQGFAPLVVAPRPAASNASGGTARSQAQPRGPDQLTQPPQRACSLQSQEARSPSPIGRPAALDTGPQAQPSTRMPRGHSGSASARQPDATPPRLISKKAASQRHSTGSLGGRSVSGHHQGMRHDQSPSQGDHAHVTAAQTDPPFSDQRAASAEAARPDQQTSSSHLSHATSKKQRKTPGPAGKQASRVSTSTDEQQTEPIPTPDDCLPATALHPGEFTETASDDPADVAADRQSSVEAPAQELAASGPAHDCPADPWPGGTQSPETSELRDDGPIKDAHDSATTEAAAAAQPMEGRALESNGAPNNGPVELAQHEDPRAAPQNLTDERLDAILKGAETGDDALVSVQHSGSYGSEDDDWMVKQHVARTSARKAAVEAAPGRNVDSPLDDEPSEEPMELPADDDGRSHEHSMQVQSPSSGEPASGSGQGAVGGPGRLDVPETGHGDVSPDQVQSEAQMQEKAEQIAERLPAIETPSPGEAAERSDSPTSPASPGRKRNDLDMLGDPQLPSPEFDIIGSGQPALQEPSGVHIMDPSSDHAPFQIAHASEVPEDISRHAAAQVPQAGQSPSGGASCQPAAAEPRHTPEPASAQQLSELEALREQLLSRNWQNSTEAEPGPATQLANSKVAPTHDVLPMPLSSRCISLRIWLSMRQVELDNVELSAEMQQVRDQARAPWKPTGPSPRPLLAEQPSLLGADRPAAAAPTSSGEDVRGGHSQASWAAAAPSGSITLSNWCDPAASTAVSPDPEAVPCKDAQASAMSDLADSLSVPLAASLLSRTDVGQSNPRADSSPDRNGCRSMRVDQAESPHASPGLPPGFGADRRQKQAPRFTQLQPQLPAAVTSQLSGSATRDPVMGGSGDAKVAGHATQDPQESFPDADITPGSTPRSVGDAMPGAAKHDIVSPVGDIDEEHPAVEADPMLDSMLDPSPARQGTQPSMDWEHNEQQVASNRVPDGEERHEPPGLTLQVPLSLTPLSNDLNDQGKPVTAEASIQPPSSLTFSQKDLDIPAAADTNTELVLPEPSSAMELQPEEGPSQPVTAGGSLSRGRSRRACSQLGCTAPRFSQEHSPYSPAQADERLRGFSGRPASEAGT</sequence>
<feature type="compositionally biased region" description="Polar residues" evidence="1">
    <location>
        <begin position="114"/>
        <end position="149"/>
    </location>
</feature>
<feature type="compositionally biased region" description="Polar residues" evidence="1">
    <location>
        <begin position="18"/>
        <end position="40"/>
    </location>
</feature>
<dbReference type="AlphaFoldDB" id="A0AAW1T7D7"/>
<evidence type="ECO:0000313" key="3">
    <source>
        <dbReference type="Proteomes" id="UP001485043"/>
    </source>
</evidence>
<reference evidence="2 3" key="1">
    <citation type="journal article" date="2024" name="Nat. Commun.">
        <title>Phylogenomics reveals the evolutionary origins of lichenization in chlorophyte algae.</title>
        <authorList>
            <person name="Puginier C."/>
            <person name="Libourel C."/>
            <person name="Otte J."/>
            <person name="Skaloud P."/>
            <person name="Haon M."/>
            <person name="Grisel S."/>
            <person name="Petersen M."/>
            <person name="Berrin J.G."/>
            <person name="Delaux P.M."/>
            <person name="Dal Grande F."/>
            <person name="Keller J."/>
        </authorList>
    </citation>
    <scope>NUCLEOTIDE SEQUENCE [LARGE SCALE GENOMIC DNA]</scope>
    <source>
        <strain evidence="2 3">SAG 2523</strain>
    </source>
</reference>
<feature type="compositionally biased region" description="Gly residues" evidence="1">
    <location>
        <begin position="523"/>
        <end position="532"/>
    </location>
</feature>
<proteinExistence type="predicted"/>
<feature type="compositionally biased region" description="Polar residues" evidence="1">
    <location>
        <begin position="1065"/>
        <end position="1077"/>
    </location>
</feature>
<feature type="region of interest" description="Disordered" evidence="1">
    <location>
        <begin position="110"/>
        <end position="721"/>
    </location>
</feature>
<keyword evidence="3" id="KW-1185">Reference proteome</keyword>
<feature type="compositionally biased region" description="Polar residues" evidence="1">
    <location>
        <begin position="660"/>
        <end position="669"/>
    </location>
</feature>
<evidence type="ECO:0000256" key="1">
    <source>
        <dbReference type="SAM" id="MobiDB-lite"/>
    </source>
</evidence>
<feature type="compositionally biased region" description="Basic residues" evidence="1">
    <location>
        <begin position="1"/>
        <end position="11"/>
    </location>
</feature>
<organism evidence="2 3">
    <name type="scientific">Apatococcus fuscideae</name>
    <dbReference type="NCBI Taxonomy" id="2026836"/>
    <lineage>
        <taxon>Eukaryota</taxon>
        <taxon>Viridiplantae</taxon>
        <taxon>Chlorophyta</taxon>
        <taxon>core chlorophytes</taxon>
        <taxon>Trebouxiophyceae</taxon>
        <taxon>Chlorellales</taxon>
        <taxon>Chlorellaceae</taxon>
        <taxon>Apatococcus</taxon>
    </lineage>
</organism>
<feature type="compositionally biased region" description="Basic and acidic residues" evidence="1">
    <location>
        <begin position="365"/>
        <end position="380"/>
    </location>
</feature>
<feature type="region of interest" description="Disordered" evidence="1">
    <location>
        <begin position="1"/>
        <end position="82"/>
    </location>
</feature>
<protein>
    <submittedName>
        <fullName evidence="2">Uncharacterized protein</fullName>
    </submittedName>
</protein>
<feature type="compositionally biased region" description="Polar residues" evidence="1">
    <location>
        <begin position="54"/>
        <end position="77"/>
    </location>
</feature>
<comment type="caution">
    <text evidence="2">The sequence shown here is derived from an EMBL/GenBank/DDBJ whole genome shotgun (WGS) entry which is preliminary data.</text>
</comment>
<gene>
    <name evidence="2" type="ORF">WJX84_007356</name>
</gene>
<feature type="compositionally biased region" description="Polar residues" evidence="1">
    <location>
        <begin position="256"/>
        <end position="267"/>
    </location>
</feature>
<feature type="compositionally biased region" description="Polar residues" evidence="1">
    <location>
        <begin position="701"/>
        <end position="710"/>
    </location>
</feature>
<feature type="compositionally biased region" description="Polar residues" evidence="1">
    <location>
        <begin position="284"/>
        <end position="297"/>
    </location>
</feature>
<feature type="region of interest" description="Disordered" evidence="1">
    <location>
        <begin position="767"/>
        <end position="786"/>
    </location>
</feature>
<accession>A0AAW1T7D7</accession>
<evidence type="ECO:0000313" key="2">
    <source>
        <dbReference type="EMBL" id="KAK9864733.1"/>
    </source>
</evidence>